<sequence>MPTDAFVVFTNDWPHDITVTTDENKRMGDTFPSPTAVHAHEMAHAYISASWWPGQSSFRIIFGERSIVSVLIGQGLYKTGVDSIVGPNTYEAGVVLAPRKPMSNGTCYKFFFFSGPSILPPLINSVIEANLEAVKNYIEKKHVTKAFGNFILTLSRLQVDELVCTYGTMTPAGDRRFRVNVILHFTGTVDGTFSWKTLKVQDFSFSTKKMVILFQATLDFSDLSKPSLVLDTLQVSMMEWSLSDRAKAGLSAILGDILVLPVKGIWDILTTAYRTAGFINTTFNERILNALNDTFKDVMASSKFPAPFPVSSNLKPGPPVDYSTWMSGDTMQAKTLDQIMLPATHDSQAYTLSDDLSHVDVAPWASEKKYLGFTLYSYVIYRVRYVALAQPGELRQQLKDGIRHFDLRIYHDTRDGEFYSQHGLRGPKFAELLQSVKAFCDEHSQSHELIFLRLSHTDFPDSTHPTAVATMVSDILGEYAHVPPSAESSKPFDFDRFVGTRLGEITAVGPRILVLNDDGCMYPNPVLNAGGFKDQNTYYNTETPGAMDIVLNILQALTGDEQLLLKQISVPKNEQTAKLIVDHSSVNVFGMDWYNSFGSAGKCPVELIVEHNGPLVANTTSLTASEVSDAWQPEASNALEAEIPAWDANIYTQQGSMVKDLANIVKTVPGDTYVIHSADTYNYLMFDARLNAVTCLTEADHPTRWTATEIDDEKWTLRTDNGLFLVASSQNAEDMQLLVDHEASVWELELDEENVRLRTPGTDLVVTHAGHAEGIVVTLTSRTIGLAQLWCFTNVAE</sequence>
<reference evidence="1 2" key="1">
    <citation type="journal article" date="2021" name="Environ. Microbiol.">
        <title>Gene family expansions and transcriptome signatures uncover fungal adaptations to wood decay.</title>
        <authorList>
            <person name="Hage H."/>
            <person name="Miyauchi S."/>
            <person name="Viragh M."/>
            <person name="Drula E."/>
            <person name="Min B."/>
            <person name="Chaduli D."/>
            <person name="Navarro D."/>
            <person name="Favel A."/>
            <person name="Norest M."/>
            <person name="Lesage-Meessen L."/>
            <person name="Balint B."/>
            <person name="Merenyi Z."/>
            <person name="de Eugenio L."/>
            <person name="Morin E."/>
            <person name="Martinez A.T."/>
            <person name="Baldrian P."/>
            <person name="Stursova M."/>
            <person name="Martinez M.J."/>
            <person name="Novotny C."/>
            <person name="Magnuson J.K."/>
            <person name="Spatafora J.W."/>
            <person name="Maurice S."/>
            <person name="Pangilinan J."/>
            <person name="Andreopoulos W."/>
            <person name="LaButti K."/>
            <person name="Hundley H."/>
            <person name="Na H."/>
            <person name="Kuo A."/>
            <person name="Barry K."/>
            <person name="Lipzen A."/>
            <person name="Henrissat B."/>
            <person name="Riley R."/>
            <person name="Ahrendt S."/>
            <person name="Nagy L.G."/>
            <person name="Grigoriev I.V."/>
            <person name="Martin F."/>
            <person name="Rosso M.N."/>
        </authorList>
    </citation>
    <scope>NUCLEOTIDE SEQUENCE [LARGE SCALE GENOMIC DNA]</scope>
    <source>
        <strain evidence="1 2">CIRM-BRFM 1785</strain>
    </source>
</reference>
<dbReference type="RefSeq" id="XP_047776458.1">
    <property type="nucleotide sequence ID" value="XM_047929035.1"/>
</dbReference>
<protein>
    <submittedName>
        <fullName evidence="1">PLC-like phosphodiesterase</fullName>
    </submittedName>
</protein>
<dbReference type="Proteomes" id="UP000814176">
    <property type="component" value="Unassembled WGS sequence"/>
</dbReference>
<dbReference type="Gene3D" id="3.20.20.190">
    <property type="entry name" value="Phosphatidylinositol (PI) phosphodiesterase"/>
    <property type="match status" value="1"/>
</dbReference>
<dbReference type="PANTHER" id="PTHR13593:SF113">
    <property type="entry name" value="SI:DKEY-266F7.9"/>
    <property type="match status" value="1"/>
</dbReference>
<dbReference type="Gene3D" id="2.80.10.50">
    <property type="match status" value="1"/>
</dbReference>
<organism evidence="1 2">
    <name type="scientific">Rhodofomes roseus</name>
    <dbReference type="NCBI Taxonomy" id="34475"/>
    <lineage>
        <taxon>Eukaryota</taxon>
        <taxon>Fungi</taxon>
        <taxon>Dikarya</taxon>
        <taxon>Basidiomycota</taxon>
        <taxon>Agaricomycotina</taxon>
        <taxon>Agaricomycetes</taxon>
        <taxon>Polyporales</taxon>
        <taxon>Rhodofomes</taxon>
    </lineage>
</organism>
<dbReference type="CDD" id="cd08557">
    <property type="entry name" value="PI-PLCc_bacteria_like"/>
    <property type="match status" value="1"/>
</dbReference>
<dbReference type="EMBL" id="JADCUA010000017">
    <property type="protein sequence ID" value="KAH9833742.1"/>
    <property type="molecule type" value="Genomic_DNA"/>
</dbReference>
<accession>A0ABQ8K9F1</accession>
<name>A0ABQ8K9F1_9APHY</name>
<dbReference type="SUPFAM" id="SSF51695">
    <property type="entry name" value="PLC-like phosphodiesterases"/>
    <property type="match status" value="1"/>
</dbReference>
<comment type="caution">
    <text evidence="1">The sequence shown here is derived from an EMBL/GenBank/DDBJ whole genome shotgun (WGS) entry which is preliminary data.</text>
</comment>
<keyword evidence="2" id="KW-1185">Reference proteome</keyword>
<dbReference type="InterPro" id="IPR017946">
    <property type="entry name" value="PLC-like_Pdiesterase_TIM-brl"/>
</dbReference>
<gene>
    <name evidence="1" type="ORF">C8Q71DRAFT_909303</name>
</gene>
<dbReference type="GeneID" id="72009767"/>
<evidence type="ECO:0000313" key="2">
    <source>
        <dbReference type="Proteomes" id="UP000814176"/>
    </source>
</evidence>
<dbReference type="InterPro" id="IPR051057">
    <property type="entry name" value="PI-PLC_domain"/>
</dbReference>
<evidence type="ECO:0000313" key="1">
    <source>
        <dbReference type="EMBL" id="KAH9833742.1"/>
    </source>
</evidence>
<proteinExistence type="predicted"/>
<dbReference type="PANTHER" id="PTHR13593">
    <property type="match status" value="1"/>
</dbReference>